<reference evidence="5" key="1">
    <citation type="journal article" date="2019" name="Int. J. Syst. Evol. Microbiol.">
        <title>The Global Catalogue of Microorganisms (GCM) 10K type strain sequencing project: providing services to taxonomists for standard genome sequencing and annotation.</title>
        <authorList>
            <consortium name="The Broad Institute Genomics Platform"/>
            <consortium name="The Broad Institute Genome Sequencing Center for Infectious Disease"/>
            <person name="Wu L."/>
            <person name="Ma J."/>
        </authorList>
    </citation>
    <scope>NUCLEOTIDE SEQUENCE [LARGE SCALE GENOMIC DNA]</scope>
    <source>
        <strain evidence="5">CGMCC 4.7139</strain>
    </source>
</reference>
<feature type="signal peptide" evidence="2">
    <location>
        <begin position="1"/>
        <end position="19"/>
    </location>
</feature>
<feature type="chain" id="PRO_5046006317" evidence="2">
    <location>
        <begin position="20"/>
        <end position="226"/>
    </location>
</feature>
<dbReference type="Pfam" id="PF14016">
    <property type="entry name" value="DUF4232"/>
    <property type="match status" value="1"/>
</dbReference>
<dbReference type="PROSITE" id="PS51257">
    <property type="entry name" value="PROKAR_LIPOPROTEIN"/>
    <property type="match status" value="1"/>
</dbReference>
<proteinExistence type="predicted"/>
<dbReference type="RefSeq" id="WP_381190494.1">
    <property type="nucleotide sequence ID" value="NZ_JBHSFE010000003.1"/>
</dbReference>
<evidence type="ECO:0000313" key="4">
    <source>
        <dbReference type="EMBL" id="MFC4606306.1"/>
    </source>
</evidence>
<feature type="region of interest" description="Disordered" evidence="1">
    <location>
        <begin position="23"/>
        <end position="90"/>
    </location>
</feature>
<dbReference type="Proteomes" id="UP001595993">
    <property type="component" value="Unassembled WGS sequence"/>
</dbReference>
<comment type="caution">
    <text evidence="4">The sequence shown here is derived from an EMBL/GenBank/DDBJ whole genome shotgun (WGS) entry which is preliminary data.</text>
</comment>
<feature type="compositionally biased region" description="Low complexity" evidence="1">
    <location>
        <begin position="34"/>
        <end position="51"/>
    </location>
</feature>
<accession>A0ABV9FWB0</accession>
<dbReference type="EMBL" id="JBHSFE010000003">
    <property type="protein sequence ID" value="MFC4606306.1"/>
    <property type="molecule type" value="Genomic_DNA"/>
</dbReference>
<evidence type="ECO:0000313" key="5">
    <source>
        <dbReference type="Proteomes" id="UP001595993"/>
    </source>
</evidence>
<feature type="domain" description="DUF4232" evidence="3">
    <location>
        <begin position="90"/>
        <end position="217"/>
    </location>
</feature>
<keyword evidence="2" id="KW-0732">Signal</keyword>
<evidence type="ECO:0000259" key="3">
    <source>
        <dbReference type="Pfam" id="PF14016"/>
    </source>
</evidence>
<protein>
    <submittedName>
        <fullName evidence="4">DUF4232 domain-containing protein</fullName>
    </submittedName>
</protein>
<evidence type="ECO:0000256" key="2">
    <source>
        <dbReference type="SAM" id="SignalP"/>
    </source>
</evidence>
<evidence type="ECO:0000256" key="1">
    <source>
        <dbReference type="SAM" id="MobiDB-lite"/>
    </source>
</evidence>
<dbReference type="InterPro" id="IPR025326">
    <property type="entry name" value="DUF4232"/>
</dbReference>
<gene>
    <name evidence="4" type="ORF">ACFO9E_00465</name>
</gene>
<keyword evidence="5" id="KW-1185">Reference proteome</keyword>
<organism evidence="4 5">
    <name type="scientific">Streptomyces maoxianensis</name>
    <dbReference type="NCBI Taxonomy" id="1459942"/>
    <lineage>
        <taxon>Bacteria</taxon>
        <taxon>Bacillati</taxon>
        <taxon>Actinomycetota</taxon>
        <taxon>Actinomycetes</taxon>
        <taxon>Kitasatosporales</taxon>
        <taxon>Streptomycetaceae</taxon>
        <taxon>Streptomyces</taxon>
    </lineage>
</organism>
<name>A0ABV9FWB0_9ACTN</name>
<sequence length="226" mass="22697">MRNAAVAATALLAALSLTACQSADDNADDRKKPSASAPSTSAPAAGSTEPAPDAKSPAADRTKQPTADAKPTPKGDGKAGGGSGPVTTACTDANTKVTVTKVSRPINHLLLTVTNTGSKACNAYHAPLLRFDDGQAATPIMDESKPQAVVTLAPRQSGYASILLASADGSGQNGGTAKTLAVIFAPRDGSGSIGAPHVLALPADTYTDDTAAVSYWQSDMSDALTY</sequence>